<reference evidence="1" key="1">
    <citation type="submission" date="2018-11" db="EMBL/GenBank/DDBJ databases">
        <title>The sequence and de novo assembly of Larimichthys crocea genome using PacBio and Hi-C technologies.</title>
        <authorList>
            <person name="Xu P."/>
            <person name="Chen B."/>
            <person name="Zhou Z."/>
            <person name="Ke Q."/>
            <person name="Wu Y."/>
            <person name="Bai H."/>
            <person name="Pu F."/>
        </authorList>
    </citation>
    <scope>NUCLEOTIDE SEQUENCE</scope>
    <source>
        <tissue evidence="1">Muscle</tissue>
    </source>
</reference>
<organism evidence="1 2">
    <name type="scientific">Larimichthys crocea</name>
    <name type="common">Large yellow croaker</name>
    <name type="synonym">Pseudosciaena crocea</name>
    <dbReference type="NCBI Taxonomy" id="215358"/>
    <lineage>
        <taxon>Eukaryota</taxon>
        <taxon>Metazoa</taxon>
        <taxon>Chordata</taxon>
        <taxon>Craniata</taxon>
        <taxon>Vertebrata</taxon>
        <taxon>Euteleostomi</taxon>
        <taxon>Actinopterygii</taxon>
        <taxon>Neopterygii</taxon>
        <taxon>Teleostei</taxon>
        <taxon>Neoteleostei</taxon>
        <taxon>Acanthomorphata</taxon>
        <taxon>Eupercaria</taxon>
        <taxon>Sciaenidae</taxon>
        <taxon>Larimichthys</taxon>
    </lineage>
</organism>
<comment type="caution">
    <text evidence="1">The sequence shown here is derived from an EMBL/GenBank/DDBJ whole genome shotgun (WGS) entry which is preliminary data.</text>
</comment>
<keyword evidence="2" id="KW-1185">Reference proteome</keyword>
<accession>A0ACD3R8F2</accession>
<dbReference type="Proteomes" id="UP000793456">
    <property type="component" value="Chromosome IX"/>
</dbReference>
<gene>
    <name evidence="1" type="ORF">E3U43_022117</name>
</gene>
<evidence type="ECO:0000313" key="1">
    <source>
        <dbReference type="EMBL" id="TMS15655.1"/>
    </source>
</evidence>
<evidence type="ECO:0000313" key="2">
    <source>
        <dbReference type="Proteomes" id="UP000793456"/>
    </source>
</evidence>
<sequence>MDPSCTIGFYAKSQKDFEALCAAVHEVVSTSAETYPMFIFSEGKSQSDERSNTPTNNITYIQRKKESKKNERRRVDTSSSMDEFVLL</sequence>
<proteinExistence type="predicted"/>
<name>A0ACD3R8F2_LARCR</name>
<protein>
    <submittedName>
        <fullName evidence="1">Uncharacterized protein</fullName>
    </submittedName>
</protein>
<dbReference type="EMBL" id="CM011682">
    <property type="protein sequence ID" value="TMS15655.1"/>
    <property type="molecule type" value="Genomic_DNA"/>
</dbReference>